<evidence type="ECO:0000313" key="1">
    <source>
        <dbReference type="EMBL" id="CEL62834.1"/>
    </source>
</evidence>
<dbReference type="Proteomes" id="UP000059188">
    <property type="component" value="Unassembled WGS sequence"/>
</dbReference>
<keyword evidence="2" id="KW-1185">Reference proteome</keyword>
<evidence type="ECO:0000313" key="2">
    <source>
        <dbReference type="Proteomes" id="UP000059188"/>
    </source>
</evidence>
<reference evidence="1 2" key="1">
    <citation type="submission" date="2014-11" db="EMBL/GenBank/DDBJ databases">
        <authorList>
            <person name="Wibberg Daniel"/>
        </authorList>
    </citation>
    <scope>NUCLEOTIDE SEQUENCE [LARGE SCALE GENOMIC DNA]</scope>
    <source>
        <strain evidence="1">Rhizoctonia solani AG1-IB 7/3/14</strain>
    </source>
</reference>
<accession>A0A0B7G154</accession>
<name>A0A0B7G154_THACB</name>
<gene>
    <name evidence="1" type="ORF">RSOLAG1IB_12584</name>
</gene>
<protein>
    <submittedName>
        <fullName evidence="1">Uncharacterized protein</fullName>
    </submittedName>
</protein>
<organism evidence="1 2">
    <name type="scientific">Thanatephorus cucumeris (strain AG1-IB / isolate 7/3/14)</name>
    <name type="common">Lettuce bottom rot fungus</name>
    <name type="synonym">Rhizoctonia solani</name>
    <dbReference type="NCBI Taxonomy" id="1108050"/>
    <lineage>
        <taxon>Eukaryota</taxon>
        <taxon>Fungi</taxon>
        <taxon>Dikarya</taxon>
        <taxon>Basidiomycota</taxon>
        <taxon>Agaricomycotina</taxon>
        <taxon>Agaricomycetes</taxon>
        <taxon>Cantharellales</taxon>
        <taxon>Ceratobasidiaceae</taxon>
        <taxon>Rhizoctonia</taxon>
        <taxon>Rhizoctonia solani AG-1</taxon>
    </lineage>
</organism>
<dbReference type="OrthoDB" id="2745718at2759"/>
<proteinExistence type="predicted"/>
<dbReference type="EMBL" id="LN679816">
    <property type="protein sequence ID" value="CEL62834.1"/>
    <property type="molecule type" value="Genomic_DNA"/>
</dbReference>
<sequence>MDDILVAKFADIDSLAYEILIWNWKTITLLNRIKSRTGVCDLGFLDKQTLILYHAGGNDGSALRHVTLLVYPDFRKPIANETASSDTHISASNHQCLDYSVCFAFPEIDQTMSVLPSALALRSDPIPGRLIHQSGPTKFASTRAGTIGLILPLSYDTHIQPQDVTYRIFVNTSKLFDLMKSQSHSQVFEWNEWGEYTTRWFSDDNQQSDWISWVSGSRYLRSSPGQRFGSLTLSVVEFCPFAAKRQPKPEAYLIDPPNQPLKGRNANIEQRWARALRDWWVRPDWSNSDERMLVDMVGSETPSIVEIGFKSPVTSRLGWRSVTMAKPVASKVWLIQGGHVIVQGIWCKD</sequence>
<dbReference type="AlphaFoldDB" id="A0A0B7G154"/>